<dbReference type="AlphaFoldDB" id="A0AAJ0ME35"/>
<evidence type="ECO:0000256" key="1">
    <source>
        <dbReference type="SAM" id="MobiDB-lite"/>
    </source>
</evidence>
<feature type="region of interest" description="Disordered" evidence="1">
    <location>
        <begin position="159"/>
        <end position="190"/>
    </location>
</feature>
<reference evidence="2" key="2">
    <citation type="submission" date="2023-06" db="EMBL/GenBank/DDBJ databases">
        <authorList>
            <consortium name="Lawrence Berkeley National Laboratory"/>
            <person name="Haridas S."/>
            <person name="Hensen N."/>
            <person name="Bonometti L."/>
            <person name="Westerberg I."/>
            <person name="Brannstrom I.O."/>
            <person name="Guillou S."/>
            <person name="Cros-Aarteil S."/>
            <person name="Calhoun S."/>
            <person name="Kuo A."/>
            <person name="Mondo S."/>
            <person name="Pangilinan J."/>
            <person name="Riley R."/>
            <person name="Labutti K."/>
            <person name="Andreopoulos B."/>
            <person name="Lipzen A."/>
            <person name="Chen C."/>
            <person name="Yanf M."/>
            <person name="Daum C."/>
            <person name="Ng V."/>
            <person name="Clum A."/>
            <person name="Steindorff A."/>
            <person name="Ohm R."/>
            <person name="Martin F."/>
            <person name="Silar P."/>
            <person name="Natvig D."/>
            <person name="Lalanne C."/>
            <person name="Gautier V."/>
            <person name="Ament-Velasquez S.L."/>
            <person name="Kruys A."/>
            <person name="Hutchinson M.I."/>
            <person name="Powell A.J."/>
            <person name="Barry K."/>
            <person name="Miller A.N."/>
            <person name="Grigoriev I.V."/>
            <person name="Debuchy R."/>
            <person name="Gladieux P."/>
            <person name="Thoren M.H."/>
            <person name="Johannesson H."/>
        </authorList>
    </citation>
    <scope>NUCLEOTIDE SEQUENCE</scope>
    <source>
        <strain evidence="2">CBS 955.72</strain>
    </source>
</reference>
<comment type="caution">
    <text evidence="2">The sequence shown here is derived from an EMBL/GenBank/DDBJ whole genome shotgun (WGS) entry which is preliminary data.</text>
</comment>
<dbReference type="EMBL" id="JAUIQD010000004">
    <property type="protein sequence ID" value="KAK3353093.1"/>
    <property type="molecule type" value="Genomic_DNA"/>
</dbReference>
<accession>A0AAJ0ME35</accession>
<proteinExistence type="predicted"/>
<gene>
    <name evidence="2" type="ORF">B0T25DRAFT_201523</name>
</gene>
<reference evidence="2" key="1">
    <citation type="journal article" date="2023" name="Mol. Phylogenet. Evol.">
        <title>Genome-scale phylogeny and comparative genomics of the fungal order Sordariales.</title>
        <authorList>
            <person name="Hensen N."/>
            <person name="Bonometti L."/>
            <person name="Westerberg I."/>
            <person name="Brannstrom I.O."/>
            <person name="Guillou S."/>
            <person name="Cros-Aarteil S."/>
            <person name="Calhoun S."/>
            <person name="Haridas S."/>
            <person name="Kuo A."/>
            <person name="Mondo S."/>
            <person name="Pangilinan J."/>
            <person name="Riley R."/>
            <person name="LaButti K."/>
            <person name="Andreopoulos B."/>
            <person name="Lipzen A."/>
            <person name="Chen C."/>
            <person name="Yan M."/>
            <person name="Daum C."/>
            <person name="Ng V."/>
            <person name="Clum A."/>
            <person name="Steindorff A."/>
            <person name="Ohm R.A."/>
            <person name="Martin F."/>
            <person name="Silar P."/>
            <person name="Natvig D.O."/>
            <person name="Lalanne C."/>
            <person name="Gautier V."/>
            <person name="Ament-Velasquez S.L."/>
            <person name="Kruys A."/>
            <person name="Hutchinson M.I."/>
            <person name="Powell A.J."/>
            <person name="Barry K."/>
            <person name="Miller A.N."/>
            <person name="Grigoriev I.V."/>
            <person name="Debuchy R."/>
            <person name="Gladieux P."/>
            <person name="Hiltunen Thoren M."/>
            <person name="Johannesson H."/>
        </authorList>
    </citation>
    <scope>NUCLEOTIDE SEQUENCE</scope>
    <source>
        <strain evidence="2">CBS 955.72</strain>
    </source>
</reference>
<protein>
    <submittedName>
        <fullName evidence="2">Uncharacterized protein</fullName>
    </submittedName>
</protein>
<evidence type="ECO:0000313" key="2">
    <source>
        <dbReference type="EMBL" id="KAK3353093.1"/>
    </source>
</evidence>
<dbReference type="Proteomes" id="UP001275084">
    <property type="component" value="Unassembled WGS sequence"/>
</dbReference>
<keyword evidence="3" id="KW-1185">Reference proteome</keyword>
<organism evidence="2 3">
    <name type="scientific">Lasiosphaeria hispida</name>
    <dbReference type="NCBI Taxonomy" id="260671"/>
    <lineage>
        <taxon>Eukaryota</taxon>
        <taxon>Fungi</taxon>
        <taxon>Dikarya</taxon>
        <taxon>Ascomycota</taxon>
        <taxon>Pezizomycotina</taxon>
        <taxon>Sordariomycetes</taxon>
        <taxon>Sordariomycetidae</taxon>
        <taxon>Sordariales</taxon>
        <taxon>Lasiosphaeriaceae</taxon>
        <taxon>Lasiosphaeria</taxon>
    </lineage>
</organism>
<name>A0AAJ0ME35_9PEZI</name>
<evidence type="ECO:0000313" key="3">
    <source>
        <dbReference type="Proteomes" id="UP001275084"/>
    </source>
</evidence>
<sequence length="332" mass="38116">MPALFREVRKCTPWRLEMEPIDPHKCKSYPAAANPGNWQATPTIPTNSHRHHRNGITRHNHVGVGIDIDIDICGIARIDKSFDSTLARRKDDNHQICRHQERELRRRAIRFRRYEAEERILIVVIPGRPHEQLHLELYHEARDEIFLMGLRDAWGNVGATTFPERPGGNRGEGDSSGGPSSQPNGRSWPTLVIEAGDSSSLQKLREDMRWWFSASDHQVQIVLLAKLDRPGRRNILEKWVETTPPPRPGPTTRAASIRRPDCVQEITIDWTDNTPAEIPASHVVTRGDLRLEFDLLFLRPPETPREHDILITVPRLQVWTSKVWKAVVRLQA</sequence>